<dbReference type="PANTHER" id="PTHR35601">
    <property type="entry name" value="TOXIN RELE"/>
    <property type="match status" value="1"/>
</dbReference>
<sequence>MDFSEDAEDDLKRLPNDVAQRIKDKIFFLETVSNPRKYLDKVEGKYNGRVYRYRIGDFRAYLTFKDEVLVIVVIQVGLRKNIYKR</sequence>
<dbReference type="Pfam" id="PF05016">
    <property type="entry name" value="ParE_toxin"/>
    <property type="match status" value="1"/>
</dbReference>
<gene>
    <name evidence="1" type="ORF">KSK55_12970</name>
</gene>
<dbReference type="OrthoDB" id="97626at2157"/>
<proteinExistence type="predicted"/>
<accession>A0A8F5VNP1</accession>
<dbReference type="EMBL" id="CP077107">
    <property type="protein sequence ID" value="QXO94233.1"/>
    <property type="molecule type" value="Genomic_DNA"/>
</dbReference>
<organism evidence="1 2">
    <name type="scientific">Methanospirillum hungatei</name>
    <dbReference type="NCBI Taxonomy" id="2203"/>
    <lineage>
        <taxon>Archaea</taxon>
        <taxon>Methanobacteriati</taxon>
        <taxon>Methanobacteriota</taxon>
        <taxon>Stenosarchaea group</taxon>
        <taxon>Methanomicrobia</taxon>
        <taxon>Methanomicrobiales</taxon>
        <taxon>Methanospirillaceae</taxon>
        <taxon>Methanospirillum</taxon>
    </lineage>
</organism>
<dbReference type="InterPro" id="IPR007712">
    <property type="entry name" value="RelE/ParE_toxin"/>
</dbReference>
<dbReference type="Proteomes" id="UP000694228">
    <property type="component" value="Chromosome"/>
</dbReference>
<dbReference type="AlphaFoldDB" id="A0A8F5VNP1"/>
<name>A0A8F5VNP1_METHU</name>
<reference evidence="1 2" key="1">
    <citation type="submission" date="2021-06" db="EMBL/GenBank/DDBJ databases">
        <title>Complete genome sequence of the secondary alcohol utilizing methanogen Methanospirillum hungatei strain GP1.</title>
        <authorList>
            <person name="Day L.A."/>
            <person name="Costa K.C."/>
        </authorList>
    </citation>
    <scope>NUCLEOTIDE SEQUENCE [LARGE SCALE GENOMIC DNA]</scope>
    <source>
        <strain evidence="1 2">GP1</strain>
    </source>
</reference>
<evidence type="ECO:0000313" key="1">
    <source>
        <dbReference type="EMBL" id="QXO94233.1"/>
    </source>
</evidence>
<protein>
    <submittedName>
        <fullName evidence="1">Type II toxin-antitoxin system RelE/ParE family toxin</fullName>
    </submittedName>
</protein>
<evidence type="ECO:0000313" key="2">
    <source>
        <dbReference type="Proteomes" id="UP000694228"/>
    </source>
</evidence>
<dbReference type="PANTHER" id="PTHR35601:SF1">
    <property type="entry name" value="TOXIN RELE"/>
    <property type="match status" value="1"/>
</dbReference>